<dbReference type="Gene3D" id="1.10.630.10">
    <property type="entry name" value="Cytochrome P450"/>
    <property type="match status" value="1"/>
</dbReference>
<keyword evidence="2" id="KW-0560">Oxidoreductase</keyword>
<evidence type="ECO:0000313" key="3">
    <source>
        <dbReference type="EMBL" id="GMS92968.1"/>
    </source>
</evidence>
<proteinExistence type="inferred from homology"/>
<keyword evidence="4" id="KW-1185">Reference proteome</keyword>
<dbReference type="GO" id="GO:0005506">
    <property type="term" value="F:iron ion binding"/>
    <property type="evidence" value="ECO:0007669"/>
    <property type="project" value="InterPro"/>
</dbReference>
<dbReference type="GO" id="GO:0020037">
    <property type="term" value="F:heme binding"/>
    <property type="evidence" value="ECO:0007669"/>
    <property type="project" value="InterPro"/>
</dbReference>
<sequence>MLAVFILVILLIYAIVRYYRWVARYPKGPLPLPFVGNFFQLDFKAWHKSFTIIGKQQNGMYTLFMPMPFVQLTDFQIIKEAFVDEGDAFVGRPDNKSMQEIFSYAPNTGVSFTNGDNWREQRRVAISILRDFGMGKNLMEEQV</sequence>
<dbReference type="GO" id="GO:0004497">
    <property type="term" value="F:monooxygenase activity"/>
    <property type="evidence" value="ECO:0007669"/>
    <property type="project" value="UniProtKB-KW"/>
</dbReference>
<accession>A0AAV5TGE1</accession>
<comment type="similarity">
    <text evidence="1">Belongs to the cytochrome P450 family.</text>
</comment>
<comment type="caution">
    <text evidence="3">The sequence shown here is derived from an EMBL/GenBank/DDBJ whole genome shotgun (WGS) entry which is preliminary data.</text>
</comment>
<reference evidence="3" key="1">
    <citation type="submission" date="2023-10" db="EMBL/GenBank/DDBJ databases">
        <title>Genome assembly of Pristionchus species.</title>
        <authorList>
            <person name="Yoshida K."/>
            <person name="Sommer R.J."/>
        </authorList>
    </citation>
    <scope>NUCLEOTIDE SEQUENCE</scope>
    <source>
        <strain evidence="3">RS0144</strain>
    </source>
</reference>
<feature type="non-terminal residue" evidence="3">
    <location>
        <position position="143"/>
    </location>
</feature>
<evidence type="ECO:0000256" key="1">
    <source>
        <dbReference type="ARBA" id="ARBA00010617"/>
    </source>
</evidence>
<gene>
    <name evidence="3" type="ORF">PENTCL1PPCAC_15143</name>
</gene>
<evidence type="ECO:0000313" key="4">
    <source>
        <dbReference type="Proteomes" id="UP001432027"/>
    </source>
</evidence>
<keyword evidence="2" id="KW-0503">Monooxygenase</keyword>
<dbReference type="GO" id="GO:0016705">
    <property type="term" value="F:oxidoreductase activity, acting on paired donors, with incorporation or reduction of molecular oxygen"/>
    <property type="evidence" value="ECO:0007669"/>
    <property type="project" value="InterPro"/>
</dbReference>
<dbReference type="Pfam" id="PF00067">
    <property type="entry name" value="p450"/>
    <property type="match status" value="1"/>
</dbReference>
<dbReference type="PANTHER" id="PTHR24284">
    <property type="entry name" value="CYTOCHROME P450 FAMILY"/>
    <property type="match status" value="1"/>
</dbReference>
<dbReference type="EMBL" id="BTSX01000004">
    <property type="protein sequence ID" value="GMS92968.1"/>
    <property type="molecule type" value="Genomic_DNA"/>
</dbReference>
<dbReference type="SUPFAM" id="SSF48264">
    <property type="entry name" value="Cytochrome P450"/>
    <property type="match status" value="1"/>
</dbReference>
<dbReference type="AlphaFoldDB" id="A0AAV5TGE1"/>
<evidence type="ECO:0000256" key="2">
    <source>
        <dbReference type="ARBA" id="ARBA00023033"/>
    </source>
</evidence>
<name>A0AAV5TGE1_9BILA</name>
<protein>
    <recommendedName>
        <fullName evidence="5">Cytochrome P450</fullName>
    </recommendedName>
</protein>
<evidence type="ECO:0008006" key="5">
    <source>
        <dbReference type="Google" id="ProtNLM"/>
    </source>
</evidence>
<organism evidence="3 4">
    <name type="scientific">Pristionchus entomophagus</name>
    <dbReference type="NCBI Taxonomy" id="358040"/>
    <lineage>
        <taxon>Eukaryota</taxon>
        <taxon>Metazoa</taxon>
        <taxon>Ecdysozoa</taxon>
        <taxon>Nematoda</taxon>
        <taxon>Chromadorea</taxon>
        <taxon>Rhabditida</taxon>
        <taxon>Rhabditina</taxon>
        <taxon>Diplogasteromorpha</taxon>
        <taxon>Diplogasteroidea</taxon>
        <taxon>Neodiplogasteridae</taxon>
        <taxon>Pristionchus</taxon>
    </lineage>
</organism>
<dbReference type="Proteomes" id="UP001432027">
    <property type="component" value="Unassembled WGS sequence"/>
</dbReference>
<dbReference type="PANTHER" id="PTHR24284:SF1">
    <property type="entry name" value="CYTOCHROME P450 FAMILY"/>
    <property type="match status" value="1"/>
</dbReference>
<dbReference type="InterPro" id="IPR001128">
    <property type="entry name" value="Cyt_P450"/>
</dbReference>
<dbReference type="InterPro" id="IPR036396">
    <property type="entry name" value="Cyt_P450_sf"/>
</dbReference>